<dbReference type="InterPro" id="IPR022571">
    <property type="entry name" value="Mg_chelatase_H_N"/>
</dbReference>
<evidence type="ECO:0000256" key="9">
    <source>
        <dbReference type="ARBA" id="ARBA00048693"/>
    </source>
</evidence>
<evidence type="ECO:0000256" key="5">
    <source>
        <dbReference type="ARBA" id="ARBA00022741"/>
    </source>
</evidence>
<dbReference type="AlphaFoldDB" id="A0A6M4IKQ5"/>
<keyword evidence="4" id="KW-0436">Ligase</keyword>
<evidence type="ECO:0000313" key="13">
    <source>
        <dbReference type="Proteomes" id="UP000500938"/>
    </source>
</evidence>
<dbReference type="InterPro" id="IPR003672">
    <property type="entry name" value="CobN/Mg_chltase"/>
</dbReference>
<reference evidence="12 13" key="1">
    <citation type="submission" date="2020-05" db="EMBL/GenBank/DDBJ databases">
        <title>Complete genome sequence of Gemmatimonas greenlandica TET16.</title>
        <authorList>
            <person name="Zeng Y."/>
        </authorList>
    </citation>
    <scope>NUCLEOTIDE SEQUENCE [LARGE SCALE GENOMIC DNA]</scope>
    <source>
        <strain evidence="12 13">TET16</strain>
    </source>
</reference>
<dbReference type="KEGG" id="ggr:HKW67_08885"/>
<evidence type="ECO:0000256" key="4">
    <source>
        <dbReference type="ARBA" id="ARBA00022598"/>
    </source>
</evidence>
<dbReference type="InterPro" id="IPR011771">
    <property type="entry name" value="BchH"/>
</dbReference>
<keyword evidence="7" id="KW-0149">Chlorophyll biosynthesis</keyword>
<dbReference type="NCBIfam" id="TIGR02025">
    <property type="entry name" value="BchH"/>
    <property type="match status" value="1"/>
</dbReference>
<comment type="pathway">
    <text evidence="8">Porphyrin-containing compound metabolism.</text>
</comment>
<dbReference type="CDD" id="cd10150">
    <property type="entry name" value="CobN_like"/>
    <property type="match status" value="1"/>
</dbReference>
<feature type="domain" description="CobN/magnesium chelatase" evidence="10">
    <location>
        <begin position="180"/>
        <end position="1258"/>
    </location>
</feature>
<evidence type="ECO:0000259" key="11">
    <source>
        <dbReference type="Pfam" id="PF11965"/>
    </source>
</evidence>
<evidence type="ECO:0000256" key="1">
    <source>
        <dbReference type="ARBA" id="ARBA00010851"/>
    </source>
</evidence>
<dbReference type="GO" id="GO:0005524">
    <property type="term" value="F:ATP binding"/>
    <property type="evidence" value="ECO:0007669"/>
    <property type="project" value="UniProtKB-KW"/>
</dbReference>
<evidence type="ECO:0000259" key="10">
    <source>
        <dbReference type="Pfam" id="PF02514"/>
    </source>
</evidence>
<evidence type="ECO:0000256" key="6">
    <source>
        <dbReference type="ARBA" id="ARBA00022840"/>
    </source>
</evidence>
<dbReference type="PANTHER" id="PTHR44119:SF1">
    <property type="entry name" value="MAGNESIUM-CHELATASE SUBUNIT CHLH, CHLOROPLASTIC"/>
    <property type="match status" value="1"/>
</dbReference>
<dbReference type="PANTHER" id="PTHR44119">
    <property type="entry name" value="MAGNESIUM-CHELATASE SUBUNIT CHLH, CHLOROPLASTIC"/>
    <property type="match status" value="1"/>
</dbReference>
<dbReference type="GO" id="GO:0016851">
    <property type="term" value="F:magnesium chelatase activity"/>
    <property type="evidence" value="ECO:0007669"/>
    <property type="project" value="UniProtKB-EC"/>
</dbReference>
<name>A0A6M4IKQ5_9BACT</name>
<feature type="domain" description="Magnesium chelatase subunit H N-terminal" evidence="11">
    <location>
        <begin position="14"/>
        <end position="176"/>
    </location>
</feature>
<dbReference type="GO" id="GO:0015979">
    <property type="term" value="P:photosynthesis"/>
    <property type="evidence" value="ECO:0007669"/>
    <property type="project" value="UniProtKB-KW"/>
</dbReference>
<dbReference type="RefSeq" id="WP_171225046.1">
    <property type="nucleotide sequence ID" value="NZ_CP053085.1"/>
</dbReference>
<dbReference type="Proteomes" id="UP000500938">
    <property type="component" value="Chromosome"/>
</dbReference>
<evidence type="ECO:0000256" key="2">
    <source>
        <dbReference type="ARBA" id="ARBA00012825"/>
    </source>
</evidence>
<evidence type="ECO:0000313" key="12">
    <source>
        <dbReference type="EMBL" id="QJR35614.1"/>
    </source>
</evidence>
<comment type="catalytic activity">
    <reaction evidence="9">
        <text>protoporphyrin IX + Mg(2+) + ATP + H2O = Mg-protoporphyrin IX + ADP + phosphate + 3 H(+)</text>
        <dbReference type="Rhea" id="RHEA:13961"/>
        <dbReference type="ChEBI" id="CHEBI:15377"/>
        <dbReference type="ChEBI" id="CHEBI:15378"/>
        <dbReference type="ChEBI" id="CHEBI:18420"/>
        <dbReference type="ChEBI" id="CHEBI:30616"/>
        <dbReference type="ChEBI" id="CHEBI:43474"/>
        <dbReference type="ChEBI" id="CHEBI:57306"/>
        <dbReference type="ChEBI" id="CHEBI:60492"/>
        <dbReference type="ChEBI" id="CHEBI:456216"/>
        <dbReference type="EC" id="6.6.1.1"/>
    </reaction>
</comment>
<dbReference type="Pfam" id="PF11965">
    <property type="entry name" value="DUF3479"/>
    <property type="match status" value="1"/>
</dbReference>
<dbReference type="GO" id="GO:0015995">
    <property type="term" value="P:chlorophyll biosynthetic process"/>
    <property type="evidence" value="ECO:0007669"/>
    <property type="project" value="UniProtKB-KW"/>
</dbReference>
<comment type="similarity">
    <text evidence="1">Belongs to the Mg-chelatase subunit H family.</text>
</comment>
<dbReference type="NCBIfam" id="NF009140">
    <property type="entry name" value="PRK12493.1"/>
    <property type="match status" value="1"/>
</dbReference>
<protein>
    <recommendedName>
        <fullName evidence="2">magnesium chelatase</fullName>
        <ecNumber evidence="2">6.6.1.1</ecNumber>
    </recommendedName>
</protein>
<dbReference type="Pfam" id="PF02514">
    <property type="entry name" value="CobN-Mg_chel"/>
    <property type="match status" value="1"/>
</dbReference>
<organism evidence="12 13">
    <name type="scientific">Gemmatimonas groenlandica</name>
    <dbReference type="NCBI Taxonomy" id="2732249"/>
    <lineage>
        <taxon>Bacteria</taxon>
        <taxon>Pseudomonadati</taxon>
        <taxon>Gemmatimonadota</taxon>
        <taxon>Gemmatimonadia</taxon>
        <taxon>Gemmatimonadales</taxon>
        <taxon>Gemmatimonadaceae</taxon>
        <taxon>Gemmatimonas</taxon>
    </lineage>
</organism>
<evidence type="ECO:0000256" key="3">
    <source>
        <dbReference type="ARBA" id="ARBA00022531"/>
    </source>
</evidence>
<dbReference type="EC" id="6.6.1.1" evidence="2"/>
<dbReference type="NCBIfam" id="NF009942">
    <property type="entry name" value="PRK13405.1"/>
    <property type="match status" value="1"/>
</dbReference>
<evidence type="ECO:0000256" key="7">
    <source>
        <dbReference type="ARBA" id="ARBA00023171"/>
    </source>
</evidence>
<keyword evidence="13" id="KW-1185">Reference proteome</keyword>
<proteinExistence type="inferred from homology"/>
<gene>
    <name evidence="12" type="ORF">HKW67_08885</name>
</gene>
<keyword evidence="6" id="KW-0067">ATP-binding</keyword>
<evidence type="ECO:0000256" key="8">
    <source>
        <dbReference type="ARBA" id="ARBA00023444"/>
    </source>
</evidence>
<dbReference type="EMBL" id="CP053085">
    <property type="protein sequence ID" value="QJR35614.1"/>
    <property type="molecule type" value="Genomic_DNA"/>
</dbReference>
<keyword evidence="3" id="KW-0602">Photosynthesis</keyword>
<keyword evidence="5" id="KW-0547">Nucleotide-binding</keyword>
<sequence>MAASPVVKPIPIRVAITTLDAHLADAFERAGAALVRDIPGLTITMHVAADFGSDPLAAERARQDIAQANIVVCTQLFQEEYANAVYEAVLARRDAADAVLCALCTPELVKCTKLGKFDMSGGESRSPLSPINLLKKLRGSRGDGKSSGERQMSALRTLPSILKFIPGTAQDVRAYLLLIQYWLAGTAENIEQMVKYAIDRYADGPRKALRGKLNPQQPQAYPEVGLWHPALANRGMTERMEDLPRHRGADVGTVGVLVGRSYLLADNVAHYAAVVRALESKGLRVVPAFASALDARPAVAKYFTNGQGQATIDAMINLTGFSLVGGPAYNNSEAAQEVLKGLDVPYITLQTLEFQTIQEWRNDARGLNPLQATLQIAIPELDGAIVPTVFGGKGEPQPGKAAASEPIPERIDRVAERVAKLVALRRKDRAQRKIALILFNFPPNAGNTGSAAYLAVFPSMQRVLASLKEQGYTVELPSSADDLRERITGGNRERYGAPANVHTTIRTDDHVRREPYLAEIEKTWGPAPGRQLSDGQSIQVMGLQLGNVFIGVQPSFGWEGDPMRLLFEGGFSPTHAFSAFYRWLREDFAADAILHFGTHGALEFMPGKQSGLDDRCWPDRLIGDAPNVYLYASNNSSEGTLAKRRGNATLVSYLTPPVANAGLYRGLLDLKSTLDRWRALDQTKAGEASSLRELIQQQAAAVELADAEPAWTASEADARVTTLRDRLLELEYELIPMGLHVVGEPMTPEARAGVLVEMARSGRPELELPPIGDTVVAGQSTRAASDDTVQVVDQLVRATVRSLVETKDVRTALRAAISGAKAQGLRIADERALQQHLEALGGFDAMLSEDREVAGILRALDARYVSPAPGGDLLRNPQVLPTGRNIYGFDPYRVPSAVAMLEGRVRAEQLLARYVADNGSLPESVAVVLWGTDNMKSEGTPLAQVMSLMGVVPRFDAVGRLTGARLLPLTSLGRPRVDVVVTLSGIFRDLLPLQVKLLAEAALICAQADEDPSQNFIRKHALETMQETGCDLATAALRVFSNADGAYGSNVNLLIDTGKWEKEDELADLFVQRKGFAYGTDGRPSCQPALMKRALGQATLSFQGLDSVDLGATDIDQYVESLGGMTRVIAQQRGGEAPAVYVGDYNNAQGKVRTLTEQVELESRTKLLNPRWYESQLEYGYEGARNIAGHVITTFGWSATGGKGAVPEWVYAEATKTFVLDDAMRERLAQANPDAASGLAQRLLEANDRGFWSPDEATLEALRNAAADLEDRLEGVYA</sequence>
<accession>A0A6M4IKQ5</accession>